<keyword evidence="2" id="KW-1185">Reference proteome</keyword>
<accession>A0A842HA20</accession>
<evidence type="ECO:0008006" key="3">
    <source>
        <dbReference type="Google" id="ProtNLM"/>
    </source>
</evidence>
<dbReference type="EMBL" id="JACHVB010000012">
    <property type="protein sequence ID" value="MBC2592979.1"/>
    <property type="molecule type" value="Genomic_DNA"/>
</dbReference>
<evidence type="ECO:0000313" key="1">
    <source>
        <dbReference type="EMBL" id="MBC2592979.1"/>
    </source>
</evidence>
<dbReference type="AlphaFoldDB" id="A0A842HA20"/>
<dbReference type="RefSeq" id="WP_185673983.1">
    <property type="nucleotide sequence ID" value="NZ_JACHVB010000012.1"/>
</dbReference>
<name>A0A842HA20_9BACT</name>
<gene>
    <name evidence="1" type="ORF">H5P28_01775</name>
</gene>
<sequence>MSRRHPYEYLMEPLAERPGYERKHMFGCLGCYYRGKIVAVLAEGEDPWNAFLVPAERDQHAAIVAEFPMLTNHPVLPKWLMLHAEDDAFETVAGRIVEYLLAEDPRFGVVPKPRKRKKKPGA</sequence>
<organism evidence="1 2">
    <name type="scientific">Ruficoccus amylovorans</name>
    <dbReference type="NCBI Taxonomy" id="1804625"/>
    <lineage>
        <taxon>Bacteria</taxon>
        <taxon>Pseudomonadati</taxon>
        <taxon>Verrucomicrobiota</taxon>
        <taxon>Opitutia</taxon>
        <taxon>Puniceicoccales</taxon>
        <taxon>Cerasicoccaceae</taxon>
        <taxon>Ruficoccus</taxon>
    </lineage>
</organism>
<proteinExistence type="predicted"/>
<protein>
    <recommendedName>
        <fullName evidence="3">MmcQ/YjbR family DNA-binding protein</fullName>
    </recommendedName>
</protein>
<dbReference type="Proteomes" id="UP000546464">
    <property type="component" value="Unassembled WGS sequence"/>
</dbReference>
<reference evidence="1 2" key="1">
    <citation type="submission" date="2020-07" db="EMBL/GenBank/DDBJ databases">
        <authorList>
            <person name="Feng X."/>
        </authorList>
    </citation>
    <scope>NUCLEOTIDE SEQUENCE [LARGE SCALE GENOMIC DNA]</scope>
    <source>
        <strain evidence="1 2">JCM31066</strain>
    </source>
</reference>
<comment type="caution">
    <text evidence="1">The sequence shown here is derived from an EMBL/GenBank/DDBJ whole genome shotgun (WGS) entry which is preliminary data.</text>
</comment>
<dbReference type="SUPFAM" id="SSF159894">
    <property type="entry name" value="YgaC/TfoX-N like"/>
    <property type="match status" value="1"/>
</dbReference>
<evidence type="ECO:0000313" key="2">
    <source>
        <dbReference type="Proteomes" id="UP000546464"/>
    </source>
</evidence>